<gene>
    <name evidence="4" type="ORF">HMPREF1544_07602</name>
</gene>
<dbReference type="EMBL" id="KE124008">
    <property type="protein sequence ID" value="EPB85609.1"/>
    <property type="molecule type" value="Genomic_DNA"/>
</dbReference>
<dbReference type="Proteomes" id="UP000014254">
    <property type="component" value="Unassembled WGS sequence"/>
</dbReference>
<keyword evidence="1" id="KW-1015">Disulfide bond</keyword>
<dbReference type="VEuPathDB" id="FungiDB:HMPREF1544_07602"/>
<dbReference type="InterPro" id="IPR001254">
    <property type="entry name" value="Trypsin_dom"/>
</dbReference>
<organism evidence="4 5">
    <name type="scientific">Mucor circinelloides f. circinelloides (strain 1006PhL)</name>
    <name type="common">Mucormycosis agent</name>
    <name type="synonym">Calyptromyces circinelloides</name>
    <dbReference type="NCBI Taxonomy" id="1220926"/>
    <lineage>
        <taxon>Eukaryota</taxon>
        <taxon>Fungi</taxon>
        <taxon>Fungi incertae sedis</taxon>
        <taxon>Mucoromycota</taxon>
        <taxon>Mucoromycotina</taxon>
        <taxon>Mucoromycetes</taxon>
        <taxon>Mucorales</taxon>
        <taxon>Mucorineae</taxon>
        <taxon>Mucoraceae</taxon>
        <taxon>Mucor</taxon>
    </lineage>
</organism>
<feature type="chain" id="PRO_5004508940" description="Peptidase S1 domain-containing protein" evidence="2">
    <location>
        <begin position="19"/>
        <end position="216"/>
    </location>
</feature>
<proteinExistence type="predicted"/>
<evidence type="ECO:0000313" key="4">
    <source>
        <dbReference type="EMBL" id="EPB85609.1"/>
    </source>
</evidence>
<evidence type="ECO:0000313" key="5">
    <source>
        <dbReference type="Proteomes" id="UP000014254"/>
    </source>
</evidence>
<evidence type="ECO:0000256" key="1">
    <source>
        <dbReference type="ARBA" id="ARBA00023157"/>
    </source>
</evidence>
<keyword evidence="2" id="KW-0732">Signal</keyword>
<name>S2J7H4_MUCC1</name>
<feature type="signal peptide" evidence="2">
    <location>
        <begin position="1"/>
        <end position="18"/>
    </location>
</feature>
<dbReference type="AlphaFoldDB" id="S2J7H4"/>
<dbReference type="InterPro" id="IPR001314">
    <property type="entry name" value="Peptidase_S1A"/>
</dbReference>
<dbReference type="InParanoid" id="S2J7H4"/>
<dbReference type="PRINTS" id="PR00722">
    <property type="entry name" value="CHYMOTRYPSIN"/>
</dbReference>
<dbReference type="GO" id="GO:0004252">
    <property type="term" value="F:serine-type endopeptidase activity"/>
    <property type="evidence" value="ECO:0007669"/>
    <property type="project" value="InterPro"/>
</dbReference>
<dbReference type="STRING" id="1220926.S2J7H4"/>
<dbReference type="Gene3D" id="2.40.10.10">
    <property type="entry name" value="Trypsin-like serine proteases"/>
    <property type="match status" value="1"/>
</dbReference>
<dbReference type="InterPro" id="IPR043504">
    <property type="entry name" value="Peptidase_S1_PA_chymotrypsin"/>
</dbReference>
<protein>
    <recommendedName>
        <fullName evidence="3">Peptidase S1 domain-containing protein</fullName>
    </recommendedName>
</protein>
<sequence length="216" mass="23616">MYILAILTPLLLPAMVSAMTGGTTVESSSKYPFSVTLTDPILCGGSIISLDPPWILTAAHCIENLEIHANDYTVAYGNRNFSEQSYAAIQQAVSHPLYVSSQQLQTQVYTTDRTDVIPYDIALIKLKSPLVANTHVNRIPISTIPFNTEEDPTTYKETIGMGYTGYEKPHAELLQYTRCNSSNAGTLRDNNFNHSITLATSDAGLCHGDSGTHTQK</sequence>
<reference evidence="5" key="1">
    <citation type="submission" date="2013-05" db="EMBL/GenBank/DDBJ databases">
        <title>The Genome sequence of Mucor circinelloides f. circinelloides 1006PhL.</title>
        <authorList>
            <consortium name="The Broad Institute Genomics Platform"/>
            <person name="Cuomo C."/>
            <person name="Earl A."/>
            <person name="Findley K."/>
            <person name="Lee S.C."/>
            <person name="Walker B."/>
            <person name="Young S."/>
            <person name="Zeng Q."/>
            <person name="Gargeya S."/>
            <person name="Fitzgerald M."/>
            <person name="Haas B."/>
            <person name="Abouelleil A."/>
            <person name="Allen A.W."/>
            <person name="Alvarado L."/>
            <person name="Arachchi H.M."/>
            <person name="Berlin A.M."/>
            <person name="Chapman S.B."/>
            <person name="Gainer-Dewar J."/>
            <person name="Goldberg J."/>
            <person name="Griggs A."/>
            <person name="Gujja S."/>
            <person name="Hansen M."/>
            <person name="Howarth C."/>
            <person name="Imamovic A."/>
            <person name="Ireland A."/>
            <person name="Larimer J."/>
            <person name="McCowan C."/>
            <person name="Murphy C."/>
            <person name="Pearson M."/>
            <person name="Poon T.W."/>
            <person name="Priest M."/>
            <person name="Roberts A."/>
            <person name="Saif S."/>
            <person name="Shea T."/>
            <person name="Sisk P."/>
            <person name="Sykes S."/>
            <person name="Wortman J."/>
            <person name="Nusbaum C."/>
            <person name="Birren B."/>
        </authorList>
    </citation>
    <scope>NUCLEOTIDE SEQUENCE [LARGE SCALE GENOMIC DNA]</scope>
    <source>
        <strain evidence="5">1006PhL</strain>
    </source>
</reference>
<dbReference type="PANTHER" id="PTHR24250">
    <property type="entry name" value="CHYMOTRYPSIN-RELATED"/>
    <property type="match status" value="1"/>
</dbReference>
<evidence type="ECO:0000256" key="2">
    <source>
        <dbReference type="SAM" id="SignalP"/>
    </source>
</evidence>
<evidence type="ECO:0000259" key="3">
    <source>
        <dbReference type="PROSITE" id="PS50240"/>
    </source>
</evidence>
<feature type="domain" description="Peptidase S1" evidence="3">
    <location>
        <begin position="19"/>
        <end position="211"/>
    </location>
</feature>
<dbReference type="InterPro" id="IPR018114">
    <property type="entry name" value="TRYPSIN_HIS"/>
</dbReference>
<dbReference type="SUPFAM" id="SSF50494">
    <property type="entry name" value="Trypsin-like serine proteases"/>
    <property type="match status" value="1"/>
</dbReference>
<dbReference type="PROSITE" id="PS50240">
    <property type="entry name" value="TRYPSIN_DOM"/>
    <property type="match status" value="1"/>
</dbReference>
<dbReference type="OMA" id="EIHANDY"/>
<dbReference type="OrthoDB" id="6380398at2759"/>
<dbReference type="InterPro" id="IPR009003">
    <property type="entry name" value="Peptidase_S1_PA"/>
</dbReference>
<accession>S2J7H4</accession>
<dbReference type="PANTHER" id="PTHR24250:SF50">
    <property type="entry name" value="PEPTIDASE S1 DOMAIN-CONTAINING PROTEIN"/>
    <property type="match status" value="1"/>
</dbReference>
<dbReference type="Pfam" id="PF00089">
    <property type="entry name" value="Trypsin"/>
    <property type="match status" value="1"/>
</dbReference>
<dbReference type="GO" id="GO:0006508">
    <property type="term" value="P:proteolysis"/>
    <property type="evidence" value="ECO:0007669"/>
    <property type="project" value="InterPro"/>
</dbReference>
<dbReference type="PROSITE" id="PS00134">
    <property type="entry name" value="TRYPSIN_HIS"/>
    <property type="match status" value="1"/>
</dbReference>
<keyword evidence="5" id="KW-1185">Reference proteome</keyword>
<dbReference type="SMART" id="SM00020">
    <property type="entry name" value="Tryp_SPc"/>
    <property type="match status" value="1"/>
</dbReference>